<dbReference type="Proteomes" id="UP000217199">
    <property type="component" value="Unassembled WGS sequence"/>
</dbReference>
<dbReference type="AlphaFoldDB" id="A0A286USS6"/>
<reference evidence="1 2" key="1">
    <citation type="journal article" date="2017" name="Mol. Ecol.">
        <title>Comparative and population genomic landscape of Phellinus noxius: A hypervariable fungus causing root rot in trees.</title>
        <authorList>
            <person name="Chung C.L."/>
            <person name="Lee T.J."/>
            <person name="Akiba M."/>
            <person name="Lee H.H."/>
            <person name="Kuo T.H."/>
            <person name="Liu D."/>
            <person name="Ke H.M."/>
            <person name="Yokoi T."/>
            <person name="Roa M.B."/>
            <person name="Lu M.J."/>
            <person name="Chang Y.Y."/>
            <person name="Ann P.J."/>
            <person name="Tsai J.N."/>
            <person name="Chen C.Y."/>
            <person name="Tzean S.S."/>
            <person name="Ota Y."/>
            <person name="Hattori T."/>
            <person name="Sahashi N."/>
            <person name="Liou R.F."/>
            <person name="Kikuchi T."/>
            <person name="Tsai I.J."/>
        </authorList>
    </citation>
    <scope>NUCLEOTIDE SEQUENCE [LARGE SCALE GENOMIC DNA]</scope>
    <source>
        <strain evidence="1 2">FFPRI411160</strain>
    </source>
</reference>
<proteinExistence type="predicted"/>
<protein>
    <submittedName>
        <fullName evidence="1">Uncharacterized protein</fullName>
    </submittedName>
</protein>
<dbReference type="EMBL" id="NBII01000002">
    <property type="protein sequence ID" value="PAV22653.1"/>
    <property type="molecule type" value="Genomic_DNA"/>
</dbReference>
<comment type="caution">
    <text evidence="1">The sequence shown here is derived from an EMBL/GenBank/DDBJ whole genome shotgun (WGS) entry which is preliminary data.</text>
</comment>
<keyword evidence="2" id="KW-1185">Reference proteome</keyword>
<name>A0A286USS6_9AGAM</name>
<sequence>MLSTFNFLPEPRFSPKASELILPSIRLQPRNNDINLPPIRKVLGEFITTNEYLPLPDGKDQTPLPSASEGRSQLLEVLPYYNDEIPVFVKKKYRSELDIKEDPTNTCLLVPLLSLLTLC</sequence>
<gene>
    <name evidence="1" type="ORF">PNOK_0261000</name>
</gene>
<evidence type="ECO:0000313" key="1">
    <source>
        <dbReference type="EMBL" id="PAV22653.1"/>
    </source>
</evidence>
<organism evidence="1 2">
    <name type="scientific">Pyrrhoderma noxium</name>
    <dbReference type="NCBI Taxonomy" id="2282107"/>
    <lineage>
        <taxon>Eukaryota</taxon>
        <taxon>Fungi</taxon>
        <taxon>Dikarya</taxon>
        <taxon>Basidiomycota</taxon>
        <taxon>Agaricomycotina</taxon>
        <taxon>Agaricomycetes</taxon>
        <taxon>Hymenochaetales</taxon>
        <taxon>Hymenochaetaceae</taxon>
        <taxon>Pyrrhoderma</taxon>
    </lineage>
</organism>
<dbReference type="InParanoid" id="A0A286USS6"/>
<evidence type="ECO:0000313" key="2">
    <source>
        <dbReference type="Proteomes" id="UP000217199"/>
    </source>
</evidence>
<accession>A0A286USS6</accession>